<dbReference type="InterPro" id="IPR017067">
    <property type="entry name" value="RNase_H1_euk"/>
</dbReference>
<keyword evidence="5 9" id="KW-0479">Metal-binding</keyword>
<dbReference type="Pfam" id="PF01693">
    <property type="entry name" value="Cauli_VI"/>
    <property type="match status" value="1"/>
</dbReference>
<dbReference type="Gene3D" id="3.30.420.10">
    <property type="entry name" value="Ribonuclease H-like superfamily/Ribonuclease H"/>
    <property type="match status" value="1"/>
</dbReference>
<dbReference type="FunFam" id="3.40.970.10:FF:000001">
    <property type="entry name" value="Ribonuclease H1"/>
    <property type="match status" value="1"/>
</dbReference>
<organism evidence="12 13">
    <name type="scientific">Amphibalanus amphitrite</name>
    <name type="common">Striped barnacle</name>
    <name type="synonym">Balanus amphitrite</name>
    <dbReference type="NCBI Taxonomy" id="1232801"/>
    <lineage>
        <taxon>Eukaryota</taxon>
        <taxon>Metazoa</taxon>
        <taxon>Ecdysozoa</taxon>
        <taxon>Arthropoda</taxon>
        <taxon>Crustacea</taxon>
        <taxon>Multicrustacea</taxon>
        <taxon>Cirripedia</taxon>
        <taxon>Thoracica</taxon>
        <taxon>Thoracicalcarea</taxon>
        <taxon>Balanomorpha</taxon>
        <taxon>Balanoidea</taxon>
        <taxon>Balanidae</taxon>
        <taxon>Amphibalaninae</taxon>
        <taxon>Amphibalanus</taxon>
    </lineage>
</organism>
<name>A0A6A4WJL1_AMPAM</name>
<dbReference type="FunFam" id="3.30.420.10:FF:000115">
    <property type="entry name" value="Ribonuclease H"/>
    <property type="match status" value="1"/>
</dbReference>
<dbReference type="PROSITE" id="PS50879">
    <property type="entry name" value="RNASE_H_1"/>
    <property type="match status" value="1"/>
</dbReference>
<keyword evidence="8 9" id="KW-0460">Magnesium</keyword>
<dbReference type="SUPFAM" id="SSF55658">
    <property type="entry name" value="L9 N-domain-like"/>
    <property type="match status" value="1"/>
</dbReference>
<evidence type="ECO:0000256" key="7">
    <source>
        <dbReference type="ARBA" id="ARBA00022801"/>
    </source>
</evidence>
<dbReference type="GO" id="GO:0004523">
    <property type="term" value="F:RNA-DNA hybrid ribonuclease activity"/>
    <property type="evidence" value="ECO:0007669"/>
    <property type="project" value="UniProtKB-UniRule"/>
</dbReference>
<sequence>MVFRIWITTFSVLVRKTNSSATSLSFLIKSKLKMPFYAVRRGFQPGVYLTWEECQAQVNGFKGAQFKKFATQEEAEAFKMGGTGPCSVPNNNLGRPKGSTSINTKRATSFGKAPSASVTGSARAAPYQIKQKRAAGASSTDLAPASEASLDDKRVILTDMAKCVASLRNEMAELKKQMTAHVAGKAASSASTSSSDNSAAPDQFIVDAEGFLNVWTDGACGFNGRHGARAGVGVWFNSAHPLNVSAPVEGPATNNNAEIQAAWVALELASAAGHQRVLIHTDSQFVINCATKWMAKWQKNGWTLASGGPVKNRTQLEALARAMENMEVKWNHVLGHCGVKGNEGADQLAVAGATRYNPQTASE</sequence>
<dbReference type="InterPro" id="IPR012337">
    <property type="entry name" value="RNaseH-like_sf"/>
</dbReference>
<dbReference type="InterPro" id="IPR037056">
    <property type="entry name" value="RNase_H1_N_sf"/>
</dbReference>
<comment type="catalytic activity">
    <reaction evidence="1 9">
        <text>Endonucleolytic cleavage to 5'-phosphomonoester.</text>
        <dbReference type="EC" id="3.1.26.4"/>
    </reaction>
</comment>
<dbReference type="PIRSF" id="PIRSF036852">
    <property type="entry name" value="Ribonuclease_H1_euk"/>
    <property type="match status" value="1"/>
</dbReference>
<comment type="cofactor">
    <cofactor evidence="2 9">
        <name>Mg(2+)</name>
        <dbReference type="ChEBI" id="CHEBI:18420"/>
    </cofactor>
</comment>
<dbReference type="InterPro" id="IPR011320">
    <property type="entry name" value="RNase_H1_N"/>
</dbReference>
<gene>
    <name evidence="12" type="primary">Rnaseh1</name>
    <name evidence="12" type="ORF">FJT64_025548</name>
</gene>
<dbReference type="OrthoDB" id="6340616at2759"/>
<dbReference type="InterPro" id="IPR050092">
    <property type="entry name" value="RNase_H"/>
</dbReference>
<proteinExistence type="inferred from homology"/>
<evidence type="ECO:0000256" key="10">
    <source>
        <dbReference type="SAM" id="MobiDB-lite"/>
    </source>
</evidence>
<evidence type="ECO:0000256" key="9">
    <source>
        <dbReference type="PIRNR" id="PIRNR036852"/>
    </source>
</evidence>
<reference evidence="12 13" key="1">
    <citation type="submission" date="2019-07" db="EMBL/GenBank/DDBJ databases">
        <title>Draft genome assembly of a fouling barnacle, Amphibalanus amphitrite (Darwin, 1854): The first reference genome for Thecostraca.</title>
        <authorList>
            <person name="Kim W."/>
        </authorList>
    </citation>
    <scope>NUCLEOTIDE SEQUENCE [LARGE SCALE GENOMIC DNA]</scope>
    <source>
        <strain evidence="12">SNU_AA5</strain>
        <tissue evidence="12">Soma without cirri and trophi</tissue>
    </source>
</reference>
<dbReference type="PANTHER" id="PTHR10642">
    <property type="entry name" value="RIBONUCLEASE H1"/>
    <property type="match status" value="1"/>
</dbReference>
<keyword evidence="7 9" id="KW-0378">Hydrolase</keyword>
<evidence type="ECO:0000256" key="3">
    <source>
        <dbReference type="ARBA" id="ARBA00005300"/>
    </source>
</evidence>
<evidence type="ECO:0000256" key="2">
    <source>
        <dbReference type="ARBA" id="ARBA00001946"/>
    </source>
</evidence>
<dbReference type="Pfam" id="PF00075">
    <property type="entry name" value="RNase_H"/>
    <property type="match status" value="1"/>
</dbReference>
<evidence type="ECO:0000313" key="13">
    <source>
        <dbReference type="Proteomes" id="UP000440578"/>
    </source>
</evidence>
<comment type="caution">
    <text evidence="12">The sequence shown here is derived from an EMBL/GenBank/DDBJ whole genome shotgun (WGS) entry which is preliminary data.</text>
</comment>
<dbReference type="Proteomes" id="UP000440578">
    <property type="component" value="Unassembled WGS sequence"/>
</dbReference>
<dbReference type="GO" id="GO:0000287">
    <property type="term" value="F:magnesium ion binding"/>
    <property type="evidence" value="ECO:0007669"/>
    <property type="project" value="UniProtKB-UniRule"/>
</dbReference>
<evidence type="ECO:0000256" key="1">
    <source>
        <dbReference type="ARBA" id="ARBA00000077"/>
    </source>
</evidence>
<dbReference type="AlphaFoldDB" id="A0A6A4WJL1"/>
<feature type="compositionally biased region" description="Polar residues" evidence="10">
    <location>
        <begin position="88"/>
        <end position="107"/>
    </location>
</feature>
<dbReference type="InterPro" id="IPR036397">
    <property type="entry name" value="RNaseH_sf"/>
</dbReference>
<protein>
    <recommendedName>
        <fullName evidence="9">Ribonuclease H1</fullName>
        <shortName evidence="9">RNase H1</shortName>
        <ecNumber evidence="9">3.1.26.4</ecNumber>
    </recommendedName>
</protein>
<comment type="similarity">
    <text evidence="3 9">Belongs to the RNase H family.</text>
</comment>
<feature type="domain" description="RNase H type-1" evidence="11">
    <location>
        <begin position="208"/>
        <end position="354"/>
    </location>
</feature>
<accession>A0A6A4WJL1</accession>
<comment type="function">
    <text evidence="9">Endonuclease that specifically degrades the RNA of RNA-DNA hybrids.</text>
</comment>
<evidence type="ECO:0000256" key="6">
    <source>
        <dbReference type="ARBA" id="ARBA00022759"/>
    </source>
</evidence>
<dbReference type="GO" id="GO:0043137">
    <property type="term" value="P:DNA replication, removal of RNA primer"/>
    <property type="evidence" value="ECO:0007669"/>
    <property type="project" value="TreeGrafter"/>
</dbReference>
<dbReference type="SUPFAM" id="SSF53098">
    <property type="entry name" value="Ribonuclease H-like"/>
    <property type="match status" value="1"/>
</dbReference>
<keyword evidence="4 9" id="KW-0540">Nuclease</keyword>
<evidence type="ECO:0000256" key="4">
    <source>
        <dbReference type="ARBA" id="ARBA00022722"/>
    </source>
</evidence>
<keyword evidence="6 9" id="KW-0255">Endonuclease</keyword>
<keyword evidence="13" id="KW-1185">Reference proteome</keyword>
<dbReference type="InterPro" id="IPR002156">
    <property type="entry name" value="RNaseH_domain"/>
</dbReference>
<dbReference type="EC" id="3.1.26.4" evidence="9"/>
<evidence type="ECO:0000313" key="12">
    <source>
        <dbReference type="EMBL" id="KAF0302368.1"/>
    </source>
</evidence>
<evidence type="ECO:0000256" key="5">
    <source>
        <dbReference type="ARBA" id="ARBA00022723"/>
    </source>
</evidence>
<feature type="region of interest" description="Disordered" evidence="10">
    <location>
        <begin position="81"/>
        <end position="124"/>
    </location>
</feature>
<dbReference type="PANTHER" id="PTHR10642:SF26">
    <property type="entry name" value="RIBONUCLEASE H1"/>
    <property type="match status" value="1"/>
</dbReference>
<dbReference type="InterPro" id="IPR009027">
    <property type="entry name" value="Ribosomal_bL9/RNase_H1_N"/>
</dbReference>
<evidence type="ECO:0000256" key="8">
    <source>
        <dbReference type="ARBA" id="ARBA00022842"/>
    </source>
</evidence>
<dbReference type="Gene3D" id="3.40.970.10">
    <property type="entry name" value="Ribonuclease H1, N-terminal domain"/>
    <property type="match status" value="1"/>
</dbReference>
<dbReference type="CDD" id="cd09280">
    <property type="entry name" value="RNase_HI_eukaryote_like"/>
    <property type="match status" value="1"/>
</dbReference>
<dbReference type="EMBL" id="VIIS01001068">
    <property type="protein sequence ID" value="KAF0302368.1"/>
    <property type="molecule type" value="Genomic_DNA"/>
</dbReference>
<evidence type="ECO:0000259" key="11">
    <source>
        <dbReference type="PROSITE" id="PS50879"/>
    </source>
</evidence>
<dbReference type="GO" id="GO:0003676">
    <property type="term" value="F:nucleic acid binding"/>
    <property type="evidence" value="ECO:0007669"/>
    <property type="project" value="UniProtKB-UniRule"/>
</dbReference>